<dbReference type="GO" id="GO:0016787">
    <property type="term" value="F:hydrolase activity"/>
    <property type="evidence" value="ECO:0007669"/>
    <property type="project" value="UniProtKB-KW"/>
</dbReference>
<feature type="active site" description="Proton donor/acceptor" evidence="2">
    <location>
        <position position="159"/>
    </location>
</feature>
<evidence type="ECO:0000256" key="3">
    <source>
        <dbReference type="SAM" id="Phobius"/>
    </source>
</evidence>
<accession>A0A5B1M654</accession>
<dbReference type="InterPro" id="IPR023365">
    <property type="entry name" value="Sortase_dom-sf"/>
</dbReference>
<evidence type="ECO:0000313" key="4">
    <source>
        <dbReference type="EMBL" id="KAA1427140.1"/>
    </source>
</evidence>
<dbReference type="CDD" id="cd05830">
    <property type="entry name" value="Sortase_E"/>
    <property type="match status" value="1"/>
</dbReference>
<comment type="caution">
    <text evidence="4">The sequence shown here is derived from an EMBL/GenBank/DDBJ whole genome shotgun (WGS) entry which is preliminary data.</text>
</comment>
<dbReference type="InterPro" id="IPR042003">
    <property type="entry name" value="Sortase_E"/>
</dbReference>
<dbReference type="EMBL" id="VUJW01000003">
    <property type="protein sequence ID" value="KAA1427140.1"/>
    <property type="molecule type" value="Genomic_DNA"/>
</dbReference>
<dbReference type="Gene3D" id="2.40.260.10">
    <property type="entry name" value="Sortase"/>
    <property type="match status" value="1"/>
</dbReference>
<evidence type="ECO:0000256" key="1">
    <source>
        <dbReference type="ARBA" id="ARBA00022801"/>
    </source>
</evidence>
<keyword evidence="5" id="KW-1185">Reference proteome</keyword>
<reference evidence="4 5" key="1">
    <citation type="submission" date="2019-09" db="EMBL/GenBank/DDBJ databases">
        <title>Nocardioides panacisoli sp. nov., isolated from the soil of a ginseng field.</title>
        <authorList>
            <person name="Cho C."/>
        </authorList>
    </citation>
    <scope>NUCLEOTIDE SEQUENCE [LARGE SCALE GENOMIC DNA]</scope>
    <source>
        <strain evidence="4 5">BN140041</strain>
    </source>
</reference>
<gene>
    <name evidence="4" type="ORF">F0U47_06390</name>
</gene>
<dbReference type="AlphaFoldDB" id="A0A5B1M654"/>
<dbReference type="SUPFAM" id="SSF63817">
    <property type="entry name" value="Sortase"/>
    <property type="match status" value="1"/>
</dbReference>
<dbReference type="RefSeq" id="WP_149749508.1">
    <property type="nucleotide sequence ID" value="NZ_VUJW01000003.1"/>
</dbReference>
<dbReference type="InterPro" id="IPR053465">
    <property type="entry name" value="Sortase_Class_E"/>
</dbReference>
<keyword evidence="3" id="KW-0812">Transmembrane</keyword>
<feature type="transmembrane region" description="Helical" evidence="3">
    <location>
        <begin position="51"/>
        <end position="74"/>
    </location>
</feature>
<protein>
    <submittedName>
        <fullName evidence="4">Class E sortase</fullName>
    </submittedName>
</protein>
<dbReference type="Proteomes" id="UP000324351">
    <property type="component" value="Unassembled WGS sequence"/>
</dbReference>
<dbReference type="Pfam" id="PF04203">
    <property type="entry name" value="Sortase"/>
    <property type="match status" value="1"/>
</dbReference>
<keyword evidence="3" id="KW-1133">Transmembrane helix</keyword>
<feature type="active site" description="Acyl-thioester intermediate" evidence="2">
    <location>
        <position position="236"/>
    </location>
</feature>
<reference evidence="4 5" key="2">
    <citation type="submission" date="2019-09" db="EMBL/GenBank/DDBJ databases">
        <authorList>
            <person name="Jin C."/>
        </authorList>
    </citation>
    <scope>NUCLEOTIDE SEQUENCE [LARGE SCALE GENOMIC DNA]</scope>
    <source>
        <strain evidence="4 5">BN140041</strain>
    </source>
</reference>
<proteinExistence type="predicted"/>
<keyword evidence="1" id="KW-0378">Hydrolase</keyword>
<keyword evidence="3" id="KW-0472">Membrane</keyword>
<organism evidence="4 5">
    <name type="scientific">Nocardioides antri</name>
    <dbReference type="NCBI Taxonomy" id="2607659"/>
    <lineage>
        <taxon>Bacteria</taxon>
        <taxon>Bacillati</taxon>
        <taxon>Actinomycetota</taxon>
        <taxon>Actinomycetes</taxon>
        <taxon>Propionibacteriales</taxon>
        <taxon>Nocardioidaceae</taxon>
        <taxon>Nocardioides</taxon>
    </lineage>
</organism>
<evidence type="ECO:0000256" key="2">
    <source>
        <dbReference type="PIRSR" id="PIRSR605754-1"/>
    </source>
</evidence>
<dbReference type="InterPro" id="IPR005754">
    <property type="entry name" value="Sortase"/>
</dbReference>
<name>A0A5B1M654_9ACTN</name>
<dbReference type="NCBIfam" id="NF033747">
    <property type="entry name" value="class_E_sortase"/>
    <property type="match status" value="1"/>
</dbReference>
<evidence type="ECO:0000313" key="5">
    <source>
        <dbReference type="Proteomes" id="UP000324351"/>
    </source>
</evidence>
<sequence>MTHHRPAALTEVPTREGSAISKIDEVTVEPGVERHRVRRSRPQSKQVPRRFVWVGYGLIVAGLAVLAWVAWQFWGTNWVSDQRQGEVAEALEDGWADGSDTVQTDFGRASAILHVPRWGEDYAVPVLEGSSDEVLAAGIGHMDDTADAGKVGNYVLAGHRVTHGEPFAEFPELREGDLVHVETRSATYTYELDFDGTALEVPFTDDWVLQPFPQNPDGGIQPPRGVGERLITLVSCAEIFHTELRSVVFGHLVETERVDR</sequence>